<feature type="active site" evidence="1">
    <location>
        <position position="19"/>
    </location>
</feature>
<evidence type="ECO:0000313" key="5">
    <source>
        <dbReference type="EMBL" id="CAD6491258.1"/>
    </source>
</evidence>
<reference evidence="5" key="1">
    <citation type="submission" date="2020-10" db="EMBL/GenBank/DDBJ databases">
        <authorList>
            <person name="Hahn C.J."/>
            <person name="Laso-Perez R."/>
            <person name="Vulcano F."/>
            <person name="Vaziourakis K.-M."/>
            <person name="Stokke R."/>
            <person name="Steen I.H."/>
            <person name="Teske A."/>
            <person name="Boetius A."/>
            <person name="Liebeke M."/>
            <person name="Amann R."/>
            <person name="Knittel K."/>
        </authorList>
    </citation>
    <scope>NUCLEOTIDE SEQUENCE</scope>
    <source>
        <strain evidence="5">Gfbio:e3339647-f889-4370-9287-4fb5cb688e4c:AG392D22_GoMArc1</strain>
    </source>
</reference>
<evidence type="ECO:0000256" key="2">
    <source>
        <dbReference type="RuleBase" id="RU000553"/>
    </source>
</evidence>
<dbReference type="EC" id="3.6.1.7" evidence="1 2"/>
<dbReference type="PROSITE" id="PS51160">
    <property type="entry name" value="ACYLPHOSPHATASE_3"/>
    <property type="match status" value="1"/>
</dbReference>
<dbReference type="PRINTS" id="PR00112">
    <property type="entry name" value="ACYLPHPHTASE"/>
</dbReference>
<dbReference type="InterPro" id="IPR017968">
    <property type="entry name" value="Acylphosphatase_CS"/>
</dbReference>
<evidence type="ECO:0000256" key="1">
    <source>
        <dbReference type="PROSITE-ProRule" id="PRU00520"/>
    </source>
</evidence>
<dbReference type="Pfam" id="PF00708">
    <property type="entry name" value="Acylphosphatase"/>
    <property type="match status" value="1"/>
</dbReference>
<evidence type="ECO:0000313" key="6">
    <source>
        <dbReference type="Proteomes" id="UP000634805"/>
    </source>
</evidence>
<protein>
    <recommendedName>
        <fullName evidence="1 2">Acylphosphatase</fullName>
        <ecNumber evidence="1 2">3.6.1.7</ecNumber>
    </recommendedName>
</protein>
<dbReference type="PANTHER" id="PTHR47268">
    <property type="entry name" value="ACYLPHOSPHATASE"/>
    <property type="match status" value="1"/>
</dbReference>
<dbReference type="AlphaFoldDB" id="A0A811T5U3"/>
<dbReference type="InterPro" id="IPR036046">
    <property type="entry name" value="Acylphosphatase-like_dom_sf"/>
</dbReference>
<comment type="similarity">
    <text evidence="3">Belongs to the acylphosphatase family.</text>
</comment>
<feature type="active site" evidence="1">
    <location>
        <position position="37"/>
    </location>
</feature>
<dbReference type="PROSITE" id="PS00151">
    <property type="entry name" value="ACYLPHOSPHATASE_2"/>
    <property type="match status" value="1"/>
</dbReference>
<keyword evidence="1 2" id="KW-0378">Hydrolase</keyword>
<evidence type="ECO:0000256" key="3">
    <source>
        <dbReference type="RuleBase" id="RU004168"/>
    </source>
</evidence>
<dbReference type="EMBL" id="CAJHIS010000002">
    <property type="protein sequence ID" value="CAD6491258.1"/>
    <property type="molecule type" value="Genomic_DNA"/>
</dbReference>
<organism evidence="5 6">
    <name type="scientific">Candidatus Argoarchaeum ethanivorans</name>
    <dbReference type="NCBI Taxonomy" id="2608793"/>
    <lineage>
        <taxon>Archaea</taxon>
        <taxon>Methanobacteriati</taxon>
        <taxon>Methanobacteriota</taxon>
        <taxon>Stenosarchaea group</taxon>
        <taxon>Methanomicrobia</taxon>
        <taxon>Methanosarcinales</taxon>
        <taxon>Methanosarcinales incertae sedis</taxon>
        <taxon>GOM Arc I cluster</taxon>
        <taxon>Candidatus Argoarchaeum</taxon>
    </lineage>
</organism>
<dbReference type="SUPFAM" id="SSF54975">
    <property type="entry name" value="Acylphosphatase/BLUF domain-like"/>
    <property type="match status" value="1"/>
</dbReference>
<dbReference type="InterPro" id="IPR020456">
    <property type="entry name" value="Acylphosphatase"/>
</dbReference>
<dbReference type="Gene3D" id="3.30.70.100">
    <property type="match status" value="1"/>
</dbReference>
<dbReference type="PANTHER" id="PTHR47268:SF4">
    <property type="entry name" value="ACYLPHOSPHATASE"/>
    <property type="match status" value="1"/>
</dbReference>
<comment type="catalytic activity">
    <reaction evidence="1 2">
        <text>an acyl phosphate + H2O = a carboxylate + phosphate + H(+)</text>
        <dbReference type="Rhea" id="RHEA:14965"/>
        <dbReference type="ChEBI" id="CHEBI:15377"/>
        <dbReference type="ChEBI" id="CHEBI:15378"/>
        <dbReference type="ChEBI" id="CHEBI:29067"/>
        <dbReference type="ChEBI" id="CHEBI:43474"/>
        <dbReference type="ChEBI" id="CHEBI:59918"/>
        <dbReference type="EC" id="3.6.1.7"/>
    </reaction>
</comment>
<dbReference type="InterPro" id="IPR001792">
    <property type="entry name" value="Acylphosphatase-like_dom"/>
</dbReference>
<name>A0A811T5U3_9EURY</name>
<comment type="caution">
    <text evidence="5">The sequence shown here is derived from an EMBL/GenBank/DDBJ whole genome shotgun (WGS) entry which is preliminary data.</text>
</comment>
<dbReference type="PROSITE" id="PS00150">
    <property type="entry name" value="ACYLPHOSPHATASE_1"/>
    <property type="match status" value="1"/>
</dbReference>
<sequence>MKKCVHIFVHGLVQGVCFRAYTEKQAMNLNLTGWVRNRRDGRVEIMAEGSEPELKEFIDWCSVGAPHSRVDTVDISWVQCEQDFNTFDVTQTK</sequence>
<dbReference type="Proteomes" id="UP000634805">
    <property type="component" value="Unassembled WGS sequence"/>
</dbReference>
<proteinExistence type="inferred from homology"/>
<evidence type="ECO:0000259" key="4">
    <source>
        <dbReference type="PROSITE" id="PS51160"/>
    </source>
</evidence>
<dbReference type="GO" id="GO:0003998">
    <property type="term" value="F:acylphosphatase activity"/>
    <property type="evidence" value="ECO:0007669"/>
    <property type="project" value="UniProtKB-EC"/>
</dbReference>
<gene>
    <name evidence="5" type="primary">acyP</name>
    <name evidence="5" type="ORF">EMLJLAPB_00086</name>
</gene>
<feature type="domain" description="Acylphosphatase-like" evidence="4">
    <location>
        <begin position="4"/>
        <end position="91"/>
    </location>
</feature>
<accession>A0A811T5U3</accession>